<comment type="similarity">
    <text evidence="1">Belongs to the UPF0065 (bug) family.</text>
</comment>
<keyword evidence="2" id="KW-0732">Signal</keyword>
<dbReference type="InterPro" id="IPR005064">
    <property type="entry name" value="BUG"/>
</dbReference>
<gene>
    <name evidence="3" type="ORF">ACFOD3_02515</name>
</gene>
<feature type="signal peptide" evidence="2">
    <location>
        <begin position="1"/>
        <end position="29"/>
    </location>
</feature>
<keyword evidence="4" id="KW-1185">Reference proteome</keyword>
<evidence type="ECO:0000313" key="4">
    <source>
        <dbReference type="Proteomes" id="UP001595420"/>
    </source>
</evidence>
<dbReference type="PIRSF" id="PIRSF017082">
    <property type="entry name" value="YflP"/>
    <property type="match status" value="1"/>
</dbReference>
<organism evidence="3 4">
    <name type="scientific">Falsiroseomonas tokyonensis</name>
    <dbReference type="NCBI Taxonomy" id="430521"/>
    <lineage>
        <taxon>Bacteria</taxon>
        <taxon>Pseudomonadati</taxon>
        <taxon>Pseudomonadota</taxon>
        <taxon>Alphaproteobacteria</taxon>
        <taxon>Acetobacterales</taxon>
        <taxon>Roseomonadaceae</taxon>
        <taxon>Falsiroseomonas</taxon>
    </lineage>
</organism>
<proteinExistence type="inferred from homology"/>
<dbReference type="PANTHER" id="PTHR42928:SF5">
    <property type="entry name" value="BLR1237 PROTEIN"/>
    <property type="match status" value="1"/>
</dbReference>
<reference evidence="4" key="1">
    <citation type="journal article" date="2019" name="Int. J. Syst. Evol. Microbiol.">
        <title>The Global Catalogue of Microorganisms (GCM) 10K type strain sequencing project: providing services to taxonomists for standard genome sequencing and annotation.</title>
        <authorList>
            <consortium name="The Broad Institute Genomics Platform"/>
            <consortium name="The Broad Institute Genome Sequencing Center for Infectious Disease"/>
            <person name="Wu L."/>
            <person name="Ma J."/>
        </authorList>
    </citation>
    <scope>NUCLEOTIDE SEQUENCE [LARGE SCALE GENOMIC DNA]</scope>
    <source>
        <strain evidence="4">CGMCC 1.16855</strain>
    </source>
</reference>
<evidence type="ECO:0000313" key="3">
    <source>
        <dbReference type="EMBL" id="MFC2998746.1"/>
    </source>
</evidence>
<accession>A0ABV7BPD1</accession>
<sequence length="332" mass="33977">MKPPSPSPRPTRRLLLGAALAGLAAPAGAQTPAWRPDRPLRLIVGFAPGGTADLVARLAAAEMGKAVGQTVVVENRVGASGNLATQAVVQAPADGHTLALAGLQLVTNPGLIAQLGYDPARDLQMCGQLTALPVVVMASARSGITTIEEAIARAKGAGVTIGTAGVGTSSHLGAELLFRTVGGRFEGVQYRGGAPAFQALLSGDVEMMFDLVASYQAPAAAEGRVKILGVMQQQRAEGMPEVRAFGEAGLPAEAQMRSWQGICVRAGTPPAAIAALHAATVAAVRAPDFVARMKSLSIEPVASASPAEFDALYRAELGRWTALIRAAGITVQ</sequence>
<name>A0ABV7BPD1_9PROT</name>
<dbReference type="PROSITE" id="PS51318">
    <property type="entry name" value="TAT"/>
    <property type="match status" value="1"/>
</dbReference>
<dbReference type="CDD" id="cd07012">
    <property type="entry name" value="PBP2_Bug_TTT"/>
    <property type="match status" value="1"/>
</dbReference>
<dbReference type="InterPro" id="IPR006311">
    <property type="entry name" value="TAT_signal"/>
</dbReference>
<protein>
    <submittedName>
        <fullName evidence="3">Bug family tripartite tricarboxylate transporter substrate binding protein</fullName>
    </submittedName>
</protein>
<dbReference type="PANTHER" id="PTHR42928">
    <property type="entry name" value="TRICARBOXYLATE-BINDING PROTEIN"/>
    <property type="match status" value="1"/>
</dbReference>
<comment type="caution">
    <text evidence="3">The sequence shown here is derived from an EMBL/GenBank/DDBJ whole genome shotgun (WGS) entry which is preliminary data.</text>
</comment>
<dbReference type="Proteomes" id="UP001595420">
    <property type="component" value="Unassembled WGS sequence"/>
</dbReference>
<evidence type="ECO:0000256" key="2">
    <source>
        <dbReference type="SAM" id="SignalP"/>
    </source>
</evidence>
<evidence type="ECO:0000256" key="1">
    <source>
        <dbReference type="ARBA" id="ARBA00006987"/>
    </source>
</evidence>
<dbReference type="RefSeq" id="WP_216834292.1">
    <property type="nucleotide sequence ID" value="NZ_JAFNJS010000001.1"/>
</dbReference>
<dbReference type="Pfam" id="PF03401">
    <property type="entry name" value="TctC"/>
    <property type="match status" value="1"/>
</dbReference>
<feature type="chain" id="PRO_5046633973" evidence="2">
    <location>
        <begin position="30"/>
        <end position="332"/>
    </location>
</feature>
<dbReference type="EMBL" id="JBHRSB010000001">
    <property type="protein sequence ID" value="MFC2998746.1"/>
    <property type="molecule type" value="Genomic_DNA"/>
</dbReference>